<dbReference type="PANTHER" id="PTHR10344:SF1">
    <property type="entry name" value="THYMIDYLATE KINASE"/>
    <property type="match status" value="1"/>
</dbReference>
<dbReference type="CDD" id="cd01672">
    <property type="entry name" value="TMPK"/>
    <property type="match status" value="1"/>
</dbReference>
<evidence type="ECO:0000256" key="6">
    <source>
        <dbReference type="ARBA" id="ARBA00022840"/>
    </source>
</evidence>
<dbReference type="EMBL" id="MFLI01000011">
    <property type="protein sequence ID" value="OGG62216.1"/>
    <property type="molecule type" value="Genomic_DNA"/>
</dbReference>
<dbReference type="STRING" id="1798495.A3C19_03025"/>
<feature type="domain" description="Thymidylate kinase-like" evidence="8">
    <location>
        <begin position="9"/>
        <end position="207"/>
    </location>
</feature>
<evidence type="ECO:0000256" key="3">
    <source>
        <dbReference type="ARBA" id="ARBA00022727"/>
    </source>
</evidence>
<keyword evidence="5 7" id="KW-0418">Kinase</keyword>
<keyword evidence="3 7" id="KW-0545">Nucleotide biosynthesis</keyword>
<reference evidence="9 10" key="1">
    <citation type="journal article" date="2016" name="Nat. Commun.">
        <title>Thousands of microbial genomes shed light on interconnected biogeochemical processes in an aquifer system.</title>
        <authorList>
            <person name="Anantharaman K."/>
            <person name="Brown C.T."/>
            <person name="Hug L.A."/>
            <person name="Sharon I."/>
            <person name="Castelle C.J."/>
            <person name="Probst A.J."/>
            <person name="Thomas B.C."/>
            <person name="Singh A."/>
            <person name="Wilkins M.J."/>
            <person name="Karaoz U."/>
            <person name="Brodie E.L."/>
            <person name="Williams K.H."/>
            <person name="Hubbard S.S."/>
            <person name="Banfield J.F."/>
        </authorList>
    </citation>
    <scope>NUCLEOTIDE SEQUENCE [LARGE SCALE GENOMIC DNA]</scope>
</reference>
<dbReference type="GO" id="GO:0006233">
    <property type="term" value="P:dTDP biosynthetic process"/>
    <property type="evidence" value="ECO:0007669"/>
    <property type="project" value="InterPro"/>
</dbReference>
<dbReference type="GO" id="GO:0004798">
    <property type="term" value="F:dTMP kinase activity"/>
    <property type="evidence" value="ECO:0007669"/>
    <property type="project" value="UniProtKB-UniRule"/>
</dbReference>
<dbReference type="Proteomes" id="UP000178532">
    <property type="component" value="Unassembled WGS sequence"/>
</dbReference>
<proteinExistence type="inferred from homology"/>
<dbReference type="InterPro" id="IPR039430">
    <property type="entry name" value="Thymidylate_kin-like_dom"/>
</dbReference>
<dbReference type="GO" id="GO:0006227">
    <property type="term" value="P:dUDP biosynthetic process"/>
    <property type="evidence" value="ECO:0007669"/>
    <property type="project" value="TreeGrafter"/>
</dbReference>
<dbReference type="Pfam" id="PF02223">
    <property type="entry name" value="Thymidylate_kin"/>
    <property type="match status" value="1"/>
</dbReference>
<organism evidence="9 10">
    <name type="scientific">Candidatus Kaiserbacteria bacterium RIFCSPHIGHO2_02_FULL_54_22</name>
    <dbReference type="NCBI Taxonomy" id="1798495"/>
    <lineage>
        <taxon>Bacteria</taxon>
        <taxon>Candidatus Kaiseribacteriota</taxon>
    </lineage>
</organism>
<dbReference type="EC" id="2.7.4.9" evidence="7"/>
<dbReference type="AlphaFoldDB" id="A0A1F6DLE1"/>
<evidence type="ECO:0000313" key="9">
    <source>
        <dbReference type="EMBL" id="OGG62216.1"/>
    </source>
</evidence>
<comment type="catalytic activity">
    <reaction evidence="7">
        <text>dTMP + ATP = dTDP + ADP</text>
        <dbReference type="Rhea" id="RHEA:13517"/>
        <dbReference type="ChEBI" id="CHEBI:30616"/>
        <dbReference type="ChEBI" id="CHEBI:58369"/>
        <dbReference type="ChEBI" id="CHEBI:63528"/>
        <dbReference type="ChEBI" id="CHEBI:456216"/>
        <dbReference type="EC" id="2.7.4.9"/>
    </reaction>
</comment>
<dbReference type="InterPro" id="IPR027417">
    <property type="entry name" value="P-loop_NTPase"/>
</dbReference>
<dbReference type="GO" id="GO:0006235">
    <property type="term" value="P:dTTP biosynthetic process"/>
    <property type="evidence" value="ECO:0007669"/>
    <property type="project" value="UniProtKB-UniRule"/>
</dbReference>
<comment type="function">
    <text evidence="7">Phosphorylation of dTMP to form dTDP in both de novo and salvage pathways of dTTP synthesis.</text>
</comment>
<keyword evidence="4 7" id="KW-0547">Nucleotide-binding</keyword>
<evidence type="ECO:0000256" key="4">
    <source>
        <dbReference type="ARBA" id="ARBA00022741"/>
    </source>
</evidence>
<evidence type="ECO:0000256" key="5">
    <source>
        <dbReference type="ARBA" id="ARBA00022777"/>
    </source>
</evidence>
<evidence type="ECO:0000256" key="2">
    <source>
        <dbReference type="ARBA" id="ARBA00022679"/>
    </source>
</evidence>
<dbReference type="Gene3D" id="3.40.50.300">
    <property type="entry name" value="P-loop containing nucleotide triphosphate hydrolases"/>
    <property type="match status" value="1"/>
</dbReference>
<keyword evidence="6 7" id="KW-0067">ATP-binding</keyword>
<dbReference type="GO" id="GO:0005524">
    <property type="term" value="F:ATP binding"/>
    <property type="evidence" value="ECO:0007669"/>
    <property type="project" value="UniProtKB-UniRule"/>
</dbReference>
<evidence type="ECO:0000259" key="8">
    <source>
        <dbReference type="Pfam" id="PF02223"/>
    </source>
</evidence>
<comment type="caution">
    <text evidence="9">The sequence shown here is derived from an EMBL/GenBank/DDBJ whole genome shotgun (WGS) entry which is preliminary data.</text>
</comment>
<dbReference type="InterPro" id="IPR018094">
    <property type="entry name" value="Thymidylate_kinase"/>
</dbReference>
<dbReference type="HAMAP" id="MF_00165">
    <property type="entry name" value="Thymidylate_kinase"/>
    <property type="match status" value="1"/>
</dbReference>
<dbReference type="PANTHER" id="PTHR10344">
    <property type="entry name" value="THYMIDYLATE KINASE"/>
    <property type="match status" value="1"/>
</dbReference>
<protein>
    <recommendedName>
        <fullName evidence="7">Thymidylate kinase</fullName>
        <ecNumber evidence="7">2.7.4.9</ecNumber>
    </recommendedName>
    <alternativeName>
        <fullName evidence="7">dTMP kinase</fullName>
    </alternativeName>
</protein>
<sequence length="230" mass="25905">MTLGKFIVLDGNDGSGKATQSKLLTRRLSEESIASTIMDFPGYDRNLFGALLGECLAGTHGDFLHMDPKIASILYALDRFESSKTIRDALAMGKIVIADRFSSSNQIHQGGKIPAEYERVSFLGWLDRVEHEVLHIPRPDLIIYLRVPVEISLKLLLEKRATKNRLLSEGVKDTVEEDRTYLERSHETANWLATQQKNWKVIDCANQFGMRSVEDIHNEVHKIVGSLVKG</sequence>
<evidence type="ECO:0000256" key="7">
    <source>
        <dbReference type="HAMAP-Rule" id="MF_00165"/>
    </source>
</evidence>
<accession>A0A1F6DLE1</accession>
<comment type="similarity">
    <text evidence="1 7">Belongs to the thymidylate kinase family.</text>
</comment>
<keyword evidence="2 7" id="KW-0808">Transferase</keyword>
<name>A0A1F6DLE1_9BACT</name>
<dbReference type="SUPFAM" id="SSF52540">
    <property type="entry name" value="P-loop containing nucleoside triphosphate hydrolases"/>
    <property type="match status" value="1"/>
</dbReference>
<comment type="caution">
    <text evidence="7">Lacks conserved residue(s) required for the propagation of feature annotation.</text>
</comment>
<evidence type="ECO:0000313" key="10">
    <source>
        <dbReference type="Proteomes" id="UP000178532"/>
    </source>
</evidence>
<gene>
    <name evidence="7" type="primary">tmk</name>
    <name evidence="9" type="ORF">A3C19_03025</name>
</gene>
<dbReference type="GO" id="GO:0005737">
    <property type="term" value="C:cytoplasm"/>
    <property type="evidence" value="ECO:0007669"/>
    <property type="project" value="TreeGrafter"/>
</dbReference>
<evidence type="ECO:0000256" key="1">
    <source>
        <dbReference type="ARBA" id="ARBA00009776"/>
    </source>
</evidence>